<dbReference type="EMBL" id="JACCCC010000001">
    <property type="protein sequence ID" value="NYE45177.1"/>
    <property type="molecule type" value="Genomic_DNA"/>
</dbReference>
<accession>A0A852TPG8</accession>
<evidence type="ECO:0000256" key="1">
    <source>
        <dbReference type="SAM" id="MobiDB-lite"/>
    </source>
</evidence>
<protein>
    <submittedName>
        <fullName evidence="3">Uncharacterized protein</fullName>
    </submittedName>
</protein>
<gene>
    <name evidence="3" type="ORF">HDA32_000297</name>
</gene>
<keyword evidence="4" id="KW-1185">Reference proteome</keyword>
<feature type="compositionally biased region" description="Gly residues" evidence="1">
    <location>
        <begin position="152"/>
        <end position="161"/>
    </location>
</feature>
<feature type="transmembrane region" description="Helical" evidence="2">
    <location>
        <begin position="219"/>
        <end position="236"/>
    </location>
</feature>
<evidence type="ECO:0000313" key="3">
    <source>
        <dbReference type="EMBL" id="NYE45177.1"/>
    </source>
</evidence>
<sequence>MSERSDQLVLEYLAKVGDAAHQYLPPRRRTAYITELRGRIEDACRSARARDPEQVRRVLRGFGDPAALAARECADPPQDAEAARESRTGPEAPTGPVESAASDKAATSAKPSKGGLTGGFARQVRLQRDPPPWRGGPKRSRPRRIATREGADGGPTPGGLSPGDLVPGLLAAVRRHPAELFAIAVYLVSALVGAAAFLWVIAAVQVGLSRVWDRSDKRVAVGVPIAATVAGMLLWPGEAPYIDEMIRLSLLDTGLVGMRLAVGGCALYLAVRIARTARAGTA</sequence>
<dbReference type="AlphaFoldDB" id="A0A852TPG8"/>
<feature type="compositionally biased region" description="Basic residues" evidence="1">
    <location>
        <begin position="136"/>
        <end position="145"/>
    </location>
</feature>
<name>A0A852TPG8_9ACTN</name>
<feature type="transmembrane region" description="Helical" evidence="2">
    <location>
        <begin position="256"/>
        <end position="274"/>
    </location>
</feature>
<dbReference type="Proteomes" id="UP000589036">
    <property type="component" value="Unassembled WGS sequence"/>
</dbReference>
<reference evidence="3 4" key="1">
    <citation type="submission" date="2020-07" db="EMBL/GenBank/DDBJ databases">
        <title>Sequencing the genomes of 1000 actinobacteria strains.</title>
        <authorList>
            <person name="Klenk H.-P."/>
        </authorList>
    </citation>
    <scope>NUCLEOTIDE SEQUENCE [LARGE SCALE GENOMIC DNA]</scope>
    <source>
        <strain evidence="3 4">CXB654</strain>
    </source>
</reference>
<keyword evidence="2" id="KW-0812">Transmembrane</keyword>
<dbReference type="Pfam" id="PF22564">
    <property type="entry name" value="HAAS"/>
    <property type="match status" value="1"/>
</dbReference>
<comment type="caution">
    <text evidence="3">The sequence shown here is derived from an EMBL/GenBank/DDBJ whole genome shotgun (WGS) entry which is preliminary data.</text>
</comment>
<proteinExistence type="predicted"/>
<organism evidence="3 4">
    <name type="scientific">Spinactinospora alkalitolerans</name>
    <dbReference type="NCBI Taxonomy" id="687207"/>
    <lineage>
        <taxon>Bacteria</taxon>
        <taxon>Bacillati</taxon>
        <taxon>Actinomycetota</taxon>
        <taxon>Actinomycetes</taxon>
        <taxon>Streptosporangiales</taxon>
        <taxon>Nocardiopsidaceae</taxon>
        <taxon>Spinactinospora</taxon>
    </lineage>
</organism>
<keyword evidence="2" id="KW-1133">Transmembrane helix</keyword>
<feature type="region of interest" description="Disordered" evidence="1">
    <location>
        <begin position="71"/>
        <end position="161"/>
    </location>
</feature>
<keyword evidence="2" id="KW-0472">Membrane</keyword>
<feature type="transmembrane region" description="Helical" evidence="2">
    <location>
        <begin position="180"/>
        <end position="207"/>
    </location>
</feature>
<feature type="compositionally biased region" description="Low complexity" evidence="1">
    <location>
        <begin position="99"/>
        <end position="113"/>
    </location>
</feature>
<dbReference type="RefSeq" id="WP_179641451.1">
    <property type="nucleotide sequence ID" value="NZ_BAAAYY010000005.1"/>
</dbReference>
<evidence type="ECO:0000256" key="2">
    <source>
        <dbReference type="SAM" id="Phobius"/>
    </source>
</evidence>
<evidence type="ECO:0000313" key="4">
    <source>
        <dbReference type="Proteomes" id="UP000589036"/>
    </source>
</evidence>